<reference evidence="3" key="1">
    <citation type="submission" date="2021-06" db="EMBL/GenBank/DDBJ databases">
        <authorList>
            <person name="Kallberg Y."/>
            <person name="Tangrot J."/>
            <person name="Rosling A."/>
        </authorList>
    </citation>
    <scope>NUCLEOTIDE SEQUENCE</scope>
    <source>
        <strain evidence="3">IA702</strain>
    </source>
</reference>
<comment type="caution">
    <text evidence="3">The sequence shown here is derived from an EMBL/GenBank/DDBJ whole genome shotgun (WGS) entry which is preliminary data.</text>
</comment>
<dbReference type="GO" id="GO:0004672">
    <property type="term" value="F:protein kinase activity"/>
    <property type="evidence" value="ECO:0007669"/>
    <property type="project" value="InterPro"/>
</dbReference>
<dbReference type="Gene3D" id="1.10.510.10">
    <property type="entry name" value="Transferase(Phosphotransferase) domain 1"/>
    <property type="match status" value="1"/>
</dbReference>
<dbReference type="OrthoDB" id="4062651at2759"/>
<evidence type="ECO:0000313" key="4">
    <source>
        <dbReference type="Proteomes" id="UP000789572"/>
    </source>
</evidence>
<organism evidence="3 4">
    <name type="scientific">Paraglomus occultum</name>
    <dbReference type="NCBI Taxonomy" id="144539"/>
    <lineage>
        <taxon>Eukaryota</taxon>
        <taxon>Fungi</taxon>
        <taxon>Fungi incertae sedis</taxon>
        <taxon>Mucoromycota</taxon>
        <taxon>Glomeromycotina</taxon>
        <taxon>Glomeromycetes</taxon>
        <taxon>Paraglomerales</taxon>
        <taxon>Paraglomeraceae</taxon>
        <taxon>Paraglomus</taxon>
    </lineage>
</organism>
<dbReference type="AlphaFoldDB" id="A0A9N8WF34"/>
<dbReference type="Proteomes" id="UP000789572">
    <property type="component" value="Unassembled WGS sequence"/>
</dbReference>
<feature type="domain" description="Protein kinase" evidence="2">
    <location>
        <begin position="1"/>
        <end position="303"/>
    </location>
</feature>
<feature type="region of interest" description="Disordered" evidence="1">
    <location>
        <begin position="87"/>
        <end position="113"/>
    </location>
</feature>
<proteinExistence type="predicted"/>
<name>A0A9N8WF34_9GLOM</name>
<sequence>MTSVATTFQQEELMQEQEKQQEQQQQPRLRNPTAYHFAQQQQRQRYTLRNPTIYHQSADYTDDPNQRSLEIETQRQLQQYETSYSSLQLPTGLPTYPISHPASEQQTQQQNDTSLAGQNLLTQYQQRGGSSQYQNSRQHDGQTSNELFMPMQSEHGLQKQNPLPNTFGVSPGHYPSQLQGNIHHQVSPLQSDCAPMDIDEASLQSQVIRNQQEESNISSFNVLIKSGIAKISDFGLSGRIMSSSIGDGAAAYRDPLSFRVPLYKRGKKSDVFSLGVLLWEISSGQIPLKVLIKDHYVKAYTNN</sequence>
<protein>
    <submittedName>
        <fullName evidence="3">4038_t:CDS:1</fullName>
    </submittedName>
</protein>
<dbReference type="InterPro" id="IPR011009">
    <property type="entry name" value="Kinase-like_dom_sf"/>
</dbReference>
<feature type="compositionally biased region" description="Polar residues" evidence="1">
    <location>
        <begin position="102"/>
        <end position="113"/>
    </location>
</feature>
<dbReference type="EMBL" id="CAJVPJ010000157">
    <property type="protein sequence ID" value="CAG8487746.1"/>
    <property type="molecule type" value="Genomic_DNA"/>
</dbReference>
<accession>A0A9N8WF34</accession>
<feature type="region of interest" description="Disordered" evidence="1">
    <location>
        <begin position="1"/>
        <end position="31"/>
    </location>
</feature>
<gene>
    <name evidence="3" type="ORF">POCULU_LOCUS1897</name>
</gene>
<keyword evidence="4" id="KW-1185">Reference proteome</keyword>
<dbReference type="GO" id="GO:0005524">
    <property type="term" value="F:ATP binding"/>
    <property type="evidence" value="ECO:0007669"/>
    <property type="project" value="InterPro"/>
</dbReference>
<dbReference type="Pfam" id="PF07714">
    <property type="entry name" value="PK_Tyr_Ser-Thr"/>
    <property type="match status" value="1"/>
</dbReference>
<dbReference type="SUPFAM" id="SSF56112">
    <property type="entry name" value="Protein kinase-like (PK-like)"/>
    <property type="match status" value="1"/>
</dbReference>
<evidence type="ECO:0000313" key="3">
    <source>
        <dbReference type="EMBL" id="CAG8487746.1"/>
    </source>
</evidence>
<evidence type="ECO:0000259" key="2">
    <source>
        <dbReference type="PROSITE" id="PS50011"/>
    </source>
</evidence>
<dbReference type="InterPro" id="IPR000719">
    <property type="entry name" value="Prot_kinase_dom"/>
</dbReference>
<dbReference type="InterPro" id="IPR001245">
    <property type="entry name" value="Ser-Thr/Tyr_kinase_cat_dom"/>
</dbReference>
<dbReference type="PROSITE" id="PS50011">
    <property type="entry name" value="PROTEIN_KINASE_DOM"/>
    <property type="match status" value="1"/>
</dbReference>
<evidence type="ECO:0000256" key="1">
    <source>
        <dbReference type="SAM" id="MobiDB-lite"/>
    </source>
</evidence>